<comment type="caution">
    <text evidence="2">The sequence shown here is derived from an EMBL/GenBank/DDBJ whole genome shotgun (WGS) entry which is preliminary data.</text>
</comment>
<feature type="compositionally biased region" description="Low complexity" evidence="1">
    <location>
        <begin position="118"/>
        <end position="129"/>
    </location>
</feature>
<dbReference type="AlphaFoldDB" id="A0A811MGT2"/>
<organism evidence="2 3">
    <name type="scientific">Miscanthus lutarioriparius</name>
    <dbReference type="NCBI Taxonomy" id="422564"/>
    <lineage>
        <taxon>Eukaryota</taxon>
        <taxon>Viridiplantae</taxon>
        <taxon>Streptophyta</taxon>
        <taxon>Embryophyta</taxon>
        <taxon>Tracheophyta</taxon>
        <taxon>Spermatophyta</taxon>
        <taxon>Magnoliopsida</taxon>
        <taxon>Liliopsida</taxon>
        <taxon>Poales</taxon>
        <taxon>Poaceae</taxon>
        <taxon>PACMAD clade</taxon>
        <taxon>Panicoideae</taxon>
        <taxon>Andropogonodae</taxon>
        <taxon>Andropogoneae</taxon>
        <taxon>Saccharinae</taxon>
        <taxon>Miscanthus</taxon>
    </lineage>
</organism>
<evidence type="ECO:0000313" key="3">
    <source>
        <dbReference type="Proteomes" id="UP000604825"/>
    </source>
</evidence>
<feature type="compositionally biased region" description="Basic residues" evidence="1">
    <location>
        <begin position="224"/>
        <end position="238"/>
    </location>
</feature>
<feature type="compositionally biased region" description="Basic and acidic residues" evidence="1">
    <location>
        <begin position="105"/>
        <end position="116"/>
    </location>
</feature>
<dbReference type="OrthoDB" id="687931at2759"/>
<feature type="compositionally biased region" description="Basic residues" evidence="1">
    <location>
        <begin position="86"/>
        <end position="104"/>
    </location>
</feature>
<gene>
    <name evidence="2" type="ORF">NCGR_LOCUS3817</name>
</gene>
<reference evidence="2" key="1">
    <citation type="submission" date="2020-10" db="EMBL/GenBank/DDBJ databases">
        <authorList>
            <person name="Han B."/>
            <person name="Lu T."/>
            <person name="Zhao Q."/>
            <person name="Huang X."/>
            <person name="Zhao Y."/>
        </authorList>
    </citation>
    <scope>NUCLEOTIDE SEQUENCE</scope>
</reference>
<feature type="region of interest" description="Disordered" evidence="1">
    <location>
        <begin position="224"/>
        <end position="244"/>
    </location>
</feature>
<proteinExistence type="predicted"/>
<name>A0A811MGT2_9POAL</name>
<feature type="compositionally biased region" description="Basic and acidic residues" evidence="1">
    <location>
        <begin position="138"/>
        <end position="150"/>
    </location>
</feature>
<feature type="region of interest" description="Disordered" evidence="1">
    <location>
        <begin position="86"/>
        <end position="201"/>
    </location>
</feature>
<protein>
    <submittedName>
        <fullName evidence="2">Uncharacterized protein</fullName>
    </submittedName>
</protein>
<evidence type="ECO:0000256" key="1">
    <source>
        <dbReference type="SAM" id="MobiDB-lite"/>
    </source>
</evidence>
<keyword evidence="3" id="KW-1185">Reference proteome</keyword>
<dbReference type="EMBL" id="CAJGYO010000001">
    <property type="protein sequence ID" value="CAD6206076.1"/>
    <property type="molecule type" value="Genomic_DNA"/>
</dbReference>
<sequence length="244" mass="26958">MEKYVNGYYSVKKLHAAYVGVIPSITDKQQWPAVDKGFKIFPLVAKKKTGPRRQRKNRILSCLERTGKATRQVTCKSCGELGHRTTSWRKRTKKTTTKSRRKKQKPSEDELAKEGEETSAPTTKAATTKTTRKKKKAANKETTKEGEVATKKPARTPRTRAALAREAAAKQAHEGATGQAMQGSVVQVDQAPDSKRRLDLDEPVPLEVVPVDEAAAVQLAKKMTPRKKQLATKVKKATPTKAGN</sequence>
<dbReference type="Proteomes" id="UP000604825">
    <property type="component" value="Unassembled WGS sequence"/>
</dbReference>
<accession>A0A811MGT2</accession>
<evidence type="ECO:0000313" key="2">
    <source>
        <dbReference type="EMBL" id="CAD6206076.1"/>
    </source>
</evidence>